<dbReference type="EC" id="3.4.-.-" evidence="8"/>
<protein>
    <recommendedName>
        <fullName evidence="8">Abasic site processing protein</fullName>
        <ecNumber evidence="8">3.4.-.-</ecNumber>
    </recommendedName>
</protein>
<dbReference type="RefSeq" id="WP_155712852.1">
    <property type="nucleotide sequence ID" value="NZ_WOAD01000023.1"/>
</dbReference>
<evidence type="ECO:0000256" key="5">
    <source>
        <dbReference type="ARBA" id="ARBA00023124"/>
    </source>
</evidence>
<dbReference type="InterPro" id="IPR003738">
    <property type="entry name" value="SRAP"/>
</dbReference>
<dbReference type="Proteomes" id="UP000433532">
    <property type="component" value="Unassembled WGS sequence"/>
</dbReference>
<keyword evidence="7" id="KW-0456">Lyase</keyword>
<keyword evidence="3" id="KW-0227">DNA damage</keyword>
<evidence type="ECO:0000256" key="2">
    <source>
        <dbReference type="ARBA" id="ARBA00022670"/>
    </source>
</evidence>
<dbReference type="PANTHER" id="PTHR13604:SF0">
    <property type="entry name" value="ABASIC SITE PROCESSING PROTEIN HMCES"/>
    <property type="match status" value="1"/>
</dbReference>
<reference evidence="9 10" key="1">
    <citation type="submission" date="2019-11" db="EMBL/GenBank/DDBJ databases">
        <title>Genomes of ocular Pseudomonas aeruginosa isolates.</title>
        <authorList>
            <person name="Khan M."/>
            <person name="Rice S.A."/>
            <person name="Willcox M.D.P."/>
            <person name="Stapleton F."/>
        </authorList>
    </citation>
    <scope>NUCLEOTIDE SEQUENCE [LARGE SCALE GENOMIC DNA]</scope>
    <source>
        <strain evidence="9 10">PA221</strain>
    </source>
</reference>
<evidence type="ECO:0000256" key="4">
    <source>
        <dbReference type="ARBA" id="ARBA00022801"/>
    </source>
</evidence>
<dbReference type="EMBL" id="WOAD01000023">
    <property type="protein sequence ID" value="MUI37923.1"/>
    <property type="molecule type" value="Genomic_DNA"/>
</dbReference>
<dbReference type="AlphaFoldDB" id="A0A844NQN0"/>
<keyword evidence="6" id="KW-0238">DNA-binding</keyword>
<gene>
    <name evidence="9" type="ORF">GNQ48_23240</name>
</gene>
<sequence length="228" mass="25321">MCGRLSQYTGLHEFVDALSMPNVLVNLVGEQPERYNVAPSTQVTTLRLEGDALVAQAIRWGWRPFWARDRAAPINARAEKVAHGRFFSAAWKHRALTPVSGWFEWVDGGEGRKQPFHIQHADCSPILCAAIGQFPGLDDEQDERHGFVIITADSAGGMIDIHDRRPVVLSPDLAREWLDPATPPERAEQIVLNQGEPSESFTWYAVDPAVGNVRNQGPQLIAHQRSAS</sequence>
<dbReference type="Gene3D" id="3.90.1680.10">
    <property type="entry name" value="SOS response associated peptidase-like"/>
    <property type="match status" value="1"/>
</dbReference>
<evidence type="ECO:0000256" key="7">
    <source>
        <dbReference type="ARBA" id="ARBA00023239"/>
    </source>
</evidence>
<comment type="caution">
    <text evidence="9">The sequence shown here is derived from an EMBL/GenBank/DDBJ whole genome shotgun (WGS) entry which is preliminary data.</text>
</comment>
<keyword evidence="4 8" id="KW-0378">Hydrolase</keyword>
<accession>A0A844NQN0</accession>
<evidence type="ECO:0000256" key="6">
    <source>
        <dbReference type="ARBA" id="ARBA00023125"/>
    </source>
</evidence>
<dbReference type="PANTHER" id="PTHR13604">
    <property type="entry name" value="DC12-RELATED"/>
    <property type="match status" value="1"/>
</dbReference>
<dbReference type="GO" id="GO:0006508">
    <property type="term" value="P:proteolysis"/>
    <property type="evidence" value="ECO:0007669"/>
    <property type="project" value="UniProtKB-KW"/>
</dbReference>
<dbReference type="GO" id="GO:0008233">
    <property type="term" value="F:peptidase activity"/>
    <property type="evidence" value="ECO:0007669"/>
    <property type="project" value="UniProtKB-KW"/>
</dbReference>
<evidence type="ECO:0000256" key="3">
    <source>
        <dbReference type="ARBA" id="ARBA00022763"/>
    </source>
</evidence>
<dbReference type="GO" id="GO:0106300">
    <property type="term" value="P:protein-DNA covalent cross-linking repair"/>
    <property type="evidence" value="ECO:0007669"/>
    <property type="project" value="InterPro"/>
</dbReference>
<dbReference type="Pfam" id="PF02586">
    <property type="entry name" value="SRAP"/>
    <property type="match status" value="1"/>
</dbReference>
<evidence type="ECO:0000256" key="1">
    <source>
        <dbReference type="ARBA" id="ARBA00008136"/>
    </source>
</evidence>
<organism evidence="9 10">
    <name type="scientific">Pseudomonas aeruginosa</name>
    <dbReference type="NCBI Taxonomy" id="287"/>
    <lineage>
        <taxon>Bacteria</taxon>
        <taxon>Pseudomonadati</taxon>
        <taxon>Pseudomonadota</taxon>
        <taxon>Gammaproteobacteria</taxon>
        <taxon>Pseudomonadales</taxon>
        <taxon>Pseudomonadaceae</taxon>
        <taxon>Pseudomonas</taxon>
    </lineage>
</organism>
<keyword evidence="2 8" id="KW-0645">Protease</keyword>
<evidence type="ECO:0000313" key="9">
    <source>
        <dbReference type="EMBL" id="MUI37923.1"/>
    </source>
</evidence>
<keyword evidence="5" id="KW-0190">Covalent protein-DNA linkage</keyword>
<dbReference type="SUPFAM" id="SSF143081">
    <property type="entry name" value="BB1717-like"/>
    <property type="match status" value="1"/>
</dbReference>
<dbReference type="GO" id="GO:0003697">
    <property type="term" value="F:single-stranded DNA binding"/>
    <property type="evidence" value="ECO:0007669"/>
    <property type="project" value="InterPro"/>
</dbReference>
<name>A0A844NQN0_PSEAI</name>
<evidence type="ECO:0000313" key="10">
    <source>
        <dbReference type="Proteomes" id="UP000433532"/>
    </source>
</evidence>
<comment type="similarity">
    <text evidence="1 8">Belongs to the SOS response-associated peptidase family.</text>
</comment>
<dbReference type="GO" id="GO:0016829">
    <property type="term" value="F:lyase activity"/>
    <property type="evidence" value="ECO:0007669"/>
    <property type="project" value="UniProtKB-KW"/>
</dbReference>
<evidence type="ECO:0000256" key="8">
    <source>
        <dbReference type="RuleBase" id="RU364100"/>
    </source>
</evidence>
<proteinExistence type="inferred from homology"/>
<dbReference type="InterPro" id="IPR036590">
    <property type="entry name" value="SRAP-like"/>
</dbReference>